<accession>A0A1M5IQA8</accession>
<dbReference type="AlphaFoldDB" id="A0A1M5IQA8"/>
<sequence length="70" mass="8618">MGEGKNSSIPWIKHFRDIEKHLDINEKYFQAPERKIIEFEKEMDIFNERFMGNINIVEDWMKKLEKKMEN</sequence>
<dbReference type="RefSeq" id="WP_072890831.1">
    <property type="nucleotide sequence ID" value="NZ_FQVW01000025.1"/>
</dbReference>
<evidence type="ECO:0000313" key="2">
    <source>
        <dbReference type="Proteomes" id="UP000183988"/>
    </source>
</evidence>
<dbReference type="OrthoDB" id="2691729at2"/>
<organism evidence="1 2">
    <name type="scientific">Ornithinibacillus halophilus</name>
    <dbReference type="NCBI Taxonomy" id="930117"/>
    <lineage>
        <taxon>Bacteria</taxon>
        <taxon>Bacillati</taxon>
        <taxon>Bacillota</taxon>
        <taxon>Bacilli</taxon>
        <taxon>Bacillales</taxon>
        <taxon>Bacillaceae</taxon>
        <taxon>Ornithinibacillus</taxon>
    </lineage>
</organism>
<reference evidence="1 2" key="1">
    <citation type="submission" date="2016-11" db="EMBL/GenBank/DDBJ databases">
        <authorList>
            <person name="Jaros S."/>
            <person name="Januszkiewicz K."/>
            <person name="Wedrychowicz H."/>
        </authorList>
    </citation>
    <scope>NUCLEOTIDE SEQUENCE [LARGE SCALE GENOMIC DNA]</scope>
    <source>
        <strain evidence="1 2">IBRC-M 10683</strain>
    </source>
</reference>
<gene>
    <name evidence="1" type="ORF">SAMN05216225_102538</name>
</gene>
<evidence type="ECO:0000313" key="1">
    <source>
        <dbReference type="EMBL" id="SHG30508.1"/>
    </source>
</evidence>
<proteinExistence type="predicted"/>
<dbReference type="STRING" id="930117.SAMN05216225_102538"/>
<dbReference type="Proteomes" id="UP000183988">
    <property type="component" value="Unassembled WGS sequence"/>
</dbReference>
<keyword evidence="2" id="KW-1185">Reference proteome</keyword>
<name>A0A1M5IQA8_9BACI</name>
<protein>
    <submittedName>
        <fullName evidence="1">Uncharacterized protein</fullName>
    </submittedName>
</protein>
<dbReference type="EMBL" id="FQVW01000025">
    <property type="protein sequence ID" value="SHG30508.1"/>
    <property type="molecule type" value="Genomic_DNA"/>
</dbReference>